<organism evidence="16 17">
    <name type="scientific">Setaria digitata</name>
    <dbReference type="NCBI Taxonomy" id="48799"/>
    <lineage>
        <taxon>Eukaryota</taxon>
        <taxon>Metazoa</taxon>
        <taxon>Ecdysozoa</taxon>
        <taxon>Nematoda</taxon>
        <taxon>Chromadorea</taxon>
        <taxon>Rhabditida</taxon>
        <taxon>Spirurina</taxon>
        <taxon>Spiruromorpha</taxon>
        <taxon>Filarioidea</taxon>
        <taxon>Setariidae</taxon>
        <taxon>Setaria</taxon>
    </lineage>
</organism>
<dbReference type="Gene3D" id="3.90.1170.10">
    <property type="entry name" value="Ribosomal protein L10e/L16"/>
    <property type="match status" value="1"/>
</dbReference>
<keyword evidence="4" id="KW-0677">Repeat</keyword>
<evidence type="ECO:0000256" key="9">
    <source>
        <dbReference type="ARBA" id="ARBA00023274"/>
    </source>
</evidence>
<evidence type="ECO:0000313" key="16">
    <source>
        <dbReference type="Proteomes" id="UP000887581"/>
    </source>
</evidence>
<evidence type="ECO:0000313" key="17">
    <source>
        <dbReference type="WBParaSite" id="sdigi.contig203.g6073.t1"/>
    </source>
</evidence>
<evidence type="ECO:0000256" key="3">
    <source>
        <dbReference type="ARBA" id="ARBA00022723"/>
    </source>
</evidence>
<keyword evidence="8" id="KW-0539">Nucleus</keyword>
<keyword evidence="12" id="KW-1133">Transmembrane helix</keyword>
<feature type="domain" description="Cell growth-regulating nucleolar protein-like winged helix" evidence="15">
    <location>
        <begin position="672"/>
        <end position="728"/>
    </location>
</feature>
<evidence type="ECO:0000256" key="5">
    <source>
        <dbReference type="ARBA" id="ARBA00022771"/>
    </source>
</evidence>
<dbReference type="Pfam" id="PF25879">
    <property type="entry name" value="WHD_LYAR"/>
    <property type="match status" value="1"/>
</dbReference>
<dbReference type="PANTHER" id="PTHR13100">
    <property type="entry name" value="CELL GROWTH-REGULATING NUCLEOLAR PROTEIN LYAR"/>
    <property type="match status" value="1"/>
</dbReference>
<dbReference type="GO" id="GO:0006412">
    <property type="term" value="P:translation"/>
    <property type="evidence" value="ECO:0007669"/>
    <property type="project" value="InterPro"/>
</dbReference>
<dbReference type="GO" id="GO:0005730">
    <property type="term" value="C:nucleolus"/>
    <property type="evidence" value="ECO:0007669"/>
    <property type="project" value="TreeGrafter"/>
</dbReference>
<evidence type="ECO:0000259" key="13">
    <source>
        <dbReference type="Pfam" id="PF08790"/>
    </source>
</evidence>
<evidence type="ECO:0000256" key="12">
    <source>
        <dbReference type="SAM" id="Phobius"/>
    </source>
</evidence>
<evidence type="ECO:0000256" key="1">
    <source>
        <dbReference type="ARBA" id="ARBA00004123"/>
    </source>
</evidence>
<dbReference type="Pfam" id="PF00252">
    <property type="entry name" value="Ribosomal_L16"/>
    <property type="match status" value="1"/>
</dbReference>
<comment type="similarity">
    <text evidence="2">Belongs to the universal ribosomal protein uL16 family.</text>
</comment>
<dbReference type="SUPFAM" id="SSF57667">
    <property type="entry name" value="beta-beta-alpha zinc fingers"/>
    <property type="match status" value="2"/>
</dbReference>
<dbReference type="SUPFAM" id="SSF54686">
    <property type="entry name" value="Ribosomal protein L16p/L10e"/>
    <property type="match status" value="1"/>
</dbReference>
<evidence type="ECO:0000256" key="6">
    <source>
        <dbReference type="ARBA" id="ARBA00022833"/>
    </source>
</evidence>
<dbReference type="AlphaFoldDB" id="A0A915PRG8"/>
<dbReference type="InterPro" id="IPR019402">
    <property type="entry name" value="CWH43_N"/>
</dbReference>
<dbReference type="GO" id="GO:0003735">
    <property type="term" value="F:structural constituent of ribosome"/>
    <property type="evidence" value="ECO:0007669"/>
    <property type="project" value="InterPro"/>
</dbReference>
<evidence type="ECO:0000256" key="11">
    <source>
        <dbReference type="SAM" id="MobiDB-lite"/>
    </source>
</evidence>
<dbReference type="GO" id="GO:0000122">
    <property type="term" value="P:negative regulation of transcription by RNA polymerase II"/>
    <property type="evidence" value="ECO:0007669"/>
    <property type="project" value="TreeGrafter"/>
</dbReference>
<keyword evidence="9" id="KW-0687">Ribonucleoprotein</keyword>
<dbReference type="GO" id="GO:0003677">
    <property type="term" value="F:DNA binding"/>
    <property type="evidence" value="ECO:0007669"/>
    <property type="project" value="InterPro"/>
</dbReference>
<evidence type="ECO:0000256" key="8">
    <source>
        <dbReference type="ARBA" id="ARBA00023242"/>
    </source>
</evidence>
<dbReference type="Pfam" id="PF08790">
    <property type="entry name" value="zf-LYAR"/>
    <property type="match status" value="1"/>
</dbReference>
<sequence>MGRSAVEIKRPDFQVIIYNGDLVIQIKMLLQQIEKSLWHNSIRFLRNNKKWLPRPEPETFEQRLELLKKIEAEVNRIVVDVVFPPNGEYKLPPMPEEPTYDPALGEQKFKTSKQLVSIRGVEEIHTELIHRQYGLAAVAGGFISSHDFNFIRDRLNRNLLKNQFAIWRVPAPWLPRTKRAVGAKSGSGKGNIHYYVTPVRAKRIILELGGYVMELEARAYLMHLCERFRFPVEFVSEKILEEKKLQEKKVEEMNVNKFNWDLALKYNMQDCHRWLSYYDIAFKCDEELLFIPFRWFILVTAGLPFSALCLCISLSLALHLDESTRTHCGVVNYLPSISAAVASFSPERYIWRFFVALHSAPRIVAALAFKNFLLTSPLRPLNDRIWFELACQIACFVNIAESLFLLLLTTASSTESHAIHKISFLGFGLCSILYMLSATSLLQYSGRRRTSSLDSTTAMVFFSCDKCSEALKKNQVEKHGFKCRNATYSCLDCGQAFSRVSYKDHIRCVTENKKYGGKNYTEKENKGEAKQNRWIEQVERAIENVRDQGLKDLLQQIHGFNNIPRKEAKFVNFLQNSIKIRDRSLCVKAWNCISEQALKMQQEAEKTELNENEGCNSQDEKKSLNCKQETSGNDSGKVEKMKTKKKELKENGASENDHSNSEQKIVTTNGVKKFKWKRAIKRTLKEAENGQMKMKRLRTKVIESYLASGQCNGNAENPEAIFNVKLQSLGLQLLNVVIILDRMIGDSELLDDFYCNDDEPVAPTLFTLCIRQLALKQNGNIDSLPSSIVQKIVLLNYNINHMIEIQHDYVTFEYCWICIGKDCNLDWPNIYKKCFRGMKPEEFFIFSAINGIATEALWQRMNDEEKEKLRHSKNEILRHTALLMLDPSIFKTIQYKSITVAAYHGWPGAMFAWLGSRNESLQNVNYEEMILDKLNIHHSLTFNPIELSILIAIHNRQYHLLRYLPVANVTNSFHHLFPYGHVPLHFMRQLFNIPSVECHLNEKLSNYLRSVACSLVEWMSEYELRRFRRQLAATDEFWINVNVCVCVKRVTQTRLLLHVRVRVRVRVRLRVVNVGTDDLKLS</sequence>
<feature type="transmembrane region" description="Helical" evidence="12">
    <location>
        <begin position="295"/>
        <end position="317"/>
    </location>
</feature>
<dbReference type="PROSITE" id="PS51804">
    <property type="entry name" value="ZF_C2HC_LYAR"/>
    <property type="match status" value="1"/>
</dbReference>
<evidence type="ECO:0000259" key="15">
    <source>
        <dbReference type="Pfam" id="PF25879"/>
    </source>
</evidence>
<keyword evidence="7" id="KW-0689">Ribosomal protein</keyword>
<keyword evidence="6" id="KW-0862">Zinc</keyword>
<evidence type="ECO:0000256" key="2">
    <source>
        <dbReference type="ARBA" id="ARBA00008931"/>
    </source>
</evidence>
<evidence type="ECO:0000256" key="4">
    <source>
        <dbReference type="ARBA" id="ARBA00022737"/>
    </source>
</evidence>
<dbReference type="Proteomes" id="UP000887581">
    <property type="component" value="Unplaced"/>
</dbReference>
<dbReference type="InterPro" id="IPR039999">
    <property type="entry name" value="LYAR"/>
</dbReference>
<keyword evidence="12" id="KW-0472">Membrane</keyword>
<dbReference type="PANTHER" id="PTHR13100:SF10">
    <property type="entry name" value="CELL GROWTH-REGULATING NUCLEOLAR PROTEIN"/>
    <property type="match status" value="1"/>
</dbReference>
<feature type="transmembrane region" description="Helical" evidence="12">
    <location>
        <begin position="422"/>
        <end position="442"/>
    </location>
</feature>
<dbReference type="InterPro" id="IPR058719">
    <property type="entry name" value="WHD_LYAR"/>
</dbReference>
<evidence type="ECO:0000259" key="14">
    <source>
        <dbReference type="Pfam" id="PF10277"/>
    </source>
</evidence>
<comment type="subcellular location">
    <subcellularLocation>
        <location evidence="1">Nucleus</location>
    </subcellularLocation>
</comment>
<feature type="domain" description="Zinc finger C2H2 LYAR-type" evidence="13">
    <location>
        <begin position="488"/>
        <end position="515"/>
    </location>
</feature>
<feature type="domain" description="CWH43-like N-terminal" evidence="14">
    <location>
        <begin position="293"/>
        <end position="452"/>
    </location>
</feature>
<dbReference type="InterPro" id="IPR014898">
    <property type="entry name" value="Znf_C2H2_LYAR"/>
</dbReference>
<dbReference type="InterPro" id="IPR036920">
    <property type="entry name" value="Ribosomal_uL16_sf"/>
</dbReference>
<reference evidence="17" key="1">
    <citation type="submission" date="2022-11" db="UniProtKB">
        <authorList>
            <consortium name="WormBaseParasite"/>
        </authorList>
    </citation>
    <scope>IDENTIFICATION</scope>
</reference>
<proteinExistence type="inferred from homology"/>
<dbReference type="GO" id="GO:0008270">
    <property type="term" value="F:zinc ion binding"/>
    <property type="evidence" value="ECO:0007669"/>
    <property type="project" value="UniProtKB-KW"/>
</dbReference>
<dbReference type="Gene3D" id="3.30.1490.490">
    <property type="match status" value="1"/>
</dbReference>
<dbReference type="Pfam" id="PF10277">
    <property type="entry name" value="Frag1"/>
    <property type="match status" value="1"/>
</dbReference>
<dbReference type="FunFam" id="3.30.1490.490:FF:000001">
    <property type="entry name" value="cell growth-regulating nucleolar protein-like"/>
    <property type="match status" value="1"/>
</dbReference>
<dbReference type="WBParaSite" id="sdigi.contig203.g6073.t1">
    <property type="protein sequence ID" value="sdigi.contig203.g6073.t1"/>
    <property type="gene ID" value="sdigi.contig203.g6073"/>
</dbReference>
<keyword evidence="12" id="KW-0812">Transmembrane</keyword>
<dbReference type="GO" id="GO:1990904">
    <property type="term" value="C:ribonucleoprotein complex"/>
    <property type="evidence" value="ECO:0007669"/>
    <property type="project" value="UniProtKB-KW"/>
</dbReference>
<protein>
    <submittedName>
        <fullName evidence="17">39S ribosomal protein L16, mitochondrial</fullName>
    </submittedName>
</protein>
<keyword evidence="16" id="KW-1185">Reference proteome</keyword>
<name>A0A915PRG8_9BILA</name>
<dbReference type="InterPro" id="IPR036236">
    <property type="entry name" value="Znf_C2H2_sf"/>
</dbReference>
<dbReference type="GO" id="GO:0006364">
    <property type="term" value="P:rRNA processing"/>
    <property type="evidence" value="ECO:0007669"/>
    <property type="project" value="TreeGrafter"/>
</dbReference>
<dbReference type="GO" id="GO:0005840">
    <property type="term" value="C:ribosome"/>
    <property type="evidence" value="ECO:0007669"/>
    <property type="project" value="UniProtKB-KW"/>
</dbReference>
<feature type="compositionally biased region" description="Polar residues" evidence="11">
    <location>
        <begin position="625"/>
        <end position="634"/>
    </location>
</feature>
<dbReference type="InterPro" id="IPR047873">
    <property type="entry name" value="Ribosomal_uL16"/>
</dbReference>
<feature type="compositionally biased region" description="Basic and acidic residues" evidence="11">
    <location>
        <begin position="636"/>
        <end position="661"/>
    </location>
</feature>
<evidence type="ECO:0000256" key="10">
    <source>
        <dbReference type="PROSITE-ProRule" id="PRU01145"/>
    </source>
</evidence>
<keyword evidence="5 10" id="KW-0863">Zinc-finger</keyword>
<accession>A0A915PRG8</accession>
<feature type="region of interest" description="Disordered" evidence="11">
    <location>
        <begin position="609"/>
        <end position="662"/>
    </location>
</feature>
<evidence type="ECO:0000256" key="7">
    <source>
        <dbReference type="ARBA" id="ARBA00022980"/>
    </source>
</evidence>
<keyword evidence="3" id="KW-0479">Metal-binding</keyword>